<feature type="compositionally biased region" description="Polar residues" evidence="5">
    <location>
        <begin position="168"/>
        <end position="181"/>
    </location>
</feature>
<keyword evidence="9" id="KW-1185">Reference proteome</keyword>
<dbReference type="GO" id="GO:0000139">
    <property type="term" value="C:Golgi membrane"/>
    <property type="evidence" value="ECO:0007669"/>
    <property type="project" value="UniProtKB-SubCell"/>
</dbReference>
<evidence type="ECO:0000256" key="2">
    <source>
        <dbReference type="ARBA" id="ARBA00020974"/>
    </source>
</evidence>
<feature type="domain" description="Conserved oligomeric Golgi complex subunit 5 helical" evidence="7">
    <location>
        <begin position="250"/>
        <end position="462"/>
    </location>
</feature>
<dbReference type="InterPro" id="IPR049176">
    <property type="entry name" value="COG5_N"/>
</dbReference>
<feature type="region of interest" description="Disordered" evidence="5">
    <location>
        <begin position="167"/>
        <end position="190"/>
    </location>
</feature>
<dbReference type="Pfam" id="PF20649">
    <property type="entry name" value="COG5_C"/>
    <property type="match status" value="1"/>
</dbReference>
<dbReference type="PANTHER" id="PTHR13228:SF3">
    <property type="entry name" value="CONSERVED OLIGOMERIC GOLGI COMPLEX SUBUNIT 5"/>
    <property type="match status" value="1"/>
</dbReference>
<dbReference type="GO" id="GO:0006891">
    <property type="term" value="P:intra-Golgi vesicle-mediated transport"/>
    <property type="evidence" value="ECO:0007669"/>
    <property type="project" value="InterPro"/>
</dbReference>
<evidence type="ECO:0000313" key="9">
    <source>
        <dbReference type="Proteomes" id="UP000054248"/>
    </source>
</evidence>
<accession>A0A0C3QDU2</accession>
<proteinExistence type="predicted"/>
<evidence type="ECO:0000256" key="4">
    <source>
        <dbReference type="ARBA" id="ARBA00023136"/>
    </source>
</evidence>
<evidence type="ECO:0000256" key="5">
    <source>
        <dbReference type="SAM" id="MobiDB-lite"/>
    </source>
</evidence>
<evidence type="ECO:0000313" key="8">
    <source>
        <dbReference type="EMBL" id="KIO23054.1"/>
    </source>
</evidence>
<dbReference type="OrthoDB" id="18786at2759"/>
<reference evidence="9" key="2">
    <citation type="submission" date="2015-01" db="EMBL/GenBank/DDBJ databases">
        <title>Evolutionary Origins and Diversification of the Mycorrhizal Mutualists.</title>
        <authorList>
            <consortium name="DOE Joint Genome Institute"/>
            <consortium name="Mycorrhizal Genomics Consortium"/>
            <person name="Kohler A."/>
            <person name="Kuo A."/>
            <person name="Nagy L.G."/>
            <person name="Floudas D."/>
            <person name="Copeland A."/>
            <person name="Barry K.W."/>
            <person name="Cichocki N."/>
            <person name="Veneault-Fourrey C."/>
            <person name="LaButti K."/>
            <person name="Lindquist E.A."/>
            <person name="Lipzen A."/>
            <person name="Lundell T."/>
            <person name="Morin E."/>
            <person name="Murat C."/>
            <person name="Riley R."/>
            <person name="Ohm R."/>
            <person name="Sun H."/>
            <person name="Tunlid A."/>
            <person name="Henrissat B."/>
            <person name="Grigoriev I.V."/>
            <person name="Hibbett D.S."/>
            <person name="Martin F."/>
        </authorList>
    </citation>
    <scope>NUCLEOTIDE SEQUENCE [LARGE SCALE GENOMIC DNA]</scope>
    <source>
        <strain evidence="9">MUT 4182</strain>
    </source>
</reference>
<dbReference type="PANTHER" id="PTHR13228">
    <property type="entry name" value="CONSERVED OLIGOMERIC GOLGI COMPLEX COMPONENT 5"/>
    <property type="match status" value="1"/>
</dbReference>
<feature type="domain" description="Conserved oligomeric Golgi complex subunit 5 N-terminal" evidence="6">
    <location>
        <begin position="12"/>
        <end position="160"/>
    </location>
</feature>
<evidence type="ECO:0000256" key="3">
    <source>
        <dbReference type="ARBA" id="ARBA00023034"/>
    </source>
</evidence>
<gene>
    <name evidence="8" type="ORF">M407DRAFT_215568</name>
</gene>
<dbReference type="Pfam" id="PF10392">
    <property type="entry name" value="COG5_N"/>
    <property type="match status" value="1"/>
</dbReference>
<dbReference type="AlphaFoldDB" id="A0A0C3QDU2"/>
<organism evidence="8 9">
    <name type="scientific">Tulasnella calospora MUT 4182</name>
    <dbReference type="NCBI Taxonomy" id="1051891"/>
    <lineage>
        <taxon>Eukaryota</taxon>
        <taxon>Fungi</taxon>
        <taxon>Dikarya</taxon>
        <taxon>Basidiomycota</taxon>
        <taxon>Agaricomycotina</taxon>
        <taxon>Agaricomycetes</taxon>
        <taxon>Cantharellales</taxon>
        <taxon>Tulasnellaceae</taxon>
        <taxon>Tulasnella</taxon>
    </lineage>
</organism>
<dbReference type="STRING" id="1051891.A0A0C3QDU2"/>
<dbReference type="EMBL" id="KN823094">
    <property type="protein sequence ID" value="KIO23054.1"/>
    <property type="molecule type" value="Genomic_DNA"/>
</dbReference>
<evidence type="ECO:0000259" key="6">
    <source>
        <dbReference type="Pfam" id="PF10392"/>
    </source>
</evidence>
<evidence type="ECO:0000256" key="1">
    <source>
        <dbReference type="ARBA" id="ARBA00004395"/>
    </source>
</evidence>
<dbReference type="Proteomes" id="UP000054248">
    <property type="component" value="Unassembled WGS sequence"/>
</dbReference>
<dbReference type="InterPro" id="IPR048485">
    <property type="entry name" value="COG5_helical"/>
</dbReference>
<dbReference type="HOGENOM" id="CLU_009839_0_0_1"/>
<evidence type="ECO:0000259" key="7">
    <source>
        <dbReference type="Pfam" id="PF20649"/>
    </source>
</evidence>
<comment type="subcellular location">
    <subcellularLocation>
        <location evidence="1">Golgi apparatus membrane</location>
        <topology evidence="1">Peripheral membrane protein</topology>
    </subcellularLocation>
</comment>
<dbReference type="InterPro" id="IPR019465">
    <property type="entry name" value="Cog5"/>
</dbReference>
<sequence length="873" mass="95910">MPPTDALNDYSVFSNPDFDANEYANAVLAGEPYPPPPKSKSRGTTTNATIASEAAKEDISVALGKLTLGIDDVSQQLRSLVTQHHEALLSEAASVHQLEGSLQSVRQGLSELGVSLEKLRLKIRVPYQNLSAHVIRIQRLQLAADVLRRKSRFVLVARRLDFQMNELAKSTSAPPQTNGKPESNKVPSKASAALEENIIEGERERTVAKAALSIAELSNSMLFSIASLCNPEPSKTGAAEPLGPVAPIPLRSINSVTQHIPGIDAARVKITEEMENMLRDGLQNLNRSLLASALQTAHNLRVLPQLVQDVVDEITETVESRIKYAFDLSGIAKEATKDAPTTAASLMYRSRVRTEPTNVTAPQWTNALWARLEGLVEDLASNCIKIYTLEKVLKLKRDSASKTPFLEEALKVLDSKPSSTFWMTAARCLETNAKESAKGSTFVQQTLSNGYPRFLRLFHDFFSKIGVHTDTVYSQSYQSPETVLTLRAISNFESLYLSRSSNRLTETVGSAMSGGMRAPPGMAEGVTLARTVVNELDSARFDPLLVKAVAKNAATALDLFLGRVDTLIVRDRAATSLVGPTATPQQALNASLVSALYHCWLRLSKLGNEYHESVSAIIRSAVQNLKTEYEKVTEPLLLAVRRDLASIAARLHRADFGKAIDPTAGPGGTSAYMKDMVDKLTFIRNEILARFNVGDLMKTWLISIVKRDIRTFVLHASLAKPLSEGGKLQLTSDMTEFEFALNAFMTDPSGGSKNRNAIKEAIAEDYNALRALRRLLFFDNQSLVLEDQTSGLPPLIVLHHILVRSPLPLPHALHGWKVDEYVRWVDEHTEAEAYTLIEGCLSRWEGTVDDEERIPGDEYVGLARSVLIRVSAT</sequence>
<keyword evidence="3" id="KW-0333">Golgi apparatus</keyword>
<keyword evidence="4" id="KW-0472">Membrane</keyword>
<dbReference type="GO" id="GO:0017119">
    <property type="term" value="C:Golgi transport complex"/>
    <property type="evidence" value="ECO:0007669"/>
    <property type="project" value="InterPro"/>
</dbReference>
<reference evidence="8 9" key="1">
    <citation type="submission" date="2014-04" db="EMBL/GenBank/DDBJ databases">
        <authorList>
            <consortium name="DOE Joint Genome Institute"/>
            <person name="Kuo A."/>
            <person name="Girlanda M."/>
            <person name="Perotto S."/>
            <person name="Kohler A."/>
            <person name="Nagy L.G."/>
            <person name="Floudas D."/>
            <person name="Copeland A."/>
            <person name="Barry K.W."/>
            <person name="Cichocki N."/>
            <person name="Veneault-Fourrey C."/>
            <person name="LaButti K."/>
            <person name="Lindquist E.A."/>
            <person name="Lipzen A."/>
            <person name="Lundell T."/>
            <person name="Morin E."/>
            <person name="Murat C."/>
            <person name="Sun H."/>
            <person name="Tunlid A."/>
            <person name="Henrissat B."/>
            <person name="Grigoriev I.V."/>
            <person name="Hibbett D.S."/>
            <person name="Martin F."/>
            <person name="Nordberg H.P."/>
            <person name="Cantor M.N."/>
            <person name="Hua S.X."/>
        </authorList>
    </citation>
    <scope>NUCLEOTIDE SEQUENCE [LARGE SCALE GENOMIC DNA]</scope>
    <source>
        <strain evidence="8 9">MUT 4182</strain>
    </source>
</reference>
<name>A0A0C3QDU2_9AGAM</name>
<protein>
    <recommendedName>
        <fullName evidence="2">Conserved oligomeric Golgi complex subunit 5</fullName>
    </recommendedName>
</protein>